<reference evidence="1" key="1">
    <citation type="submission" date="2024-03" db="EMBL/GenBank/DDBJ databases">
        <title>WGS assembly of Saponaria officinalis var. Norfolk2.</title>
        <authorList>
            <person name="Jenkins J."/>
            <person name="Shu S."/>
            <person name="Grimwood J."/>
            <person name="Barry K."/>
            <person name="Goodstein D."/>
            <person name="Schmutz J."/>
            <person name="Leebens-Mack J."/>
            <person name="Osbourn A."/>
        </authorList>
    </citation>
    <scope>NUCLEOTIDE SEQUENCE [LARGE SCALE GENOMIC DNA]</scope>
    <source>
        <strain evidence="1">JIC</strain>
    </source>
</reference>
<sequence>MVGVGHLVAGRGWGRTGRWTEGSGWCVSEAGGRGGPMVAGEREKGVPFFFSSLVSWSGRFGRLGGWLWPAACRRVGRWGRGGSSGTVVVGVVVVVVDNWWEGIAS</sequence>
<organism evidence="1 2">
    <name type="scientific">Saponaria officinalis</name>
    <name type="common">Common soapwort</name>
    <name type="synonym">Lychnis saponaria</name>
    <dbReference type="NCBI Taxonomy" id="3572"/>
    <lineage>
        <taxon>Eukaryota</taxon>
        <taxon>Viridiplantae</taxon>
        <taxon>Streptophyta</taxon>
        <taxon>Embryophyta</taxon>
        <taxon>Tracheophyta</taxon>
        <taxon>Spermatophyta</taxon>
        <taxon>Magnoliopsida</taxon>
        <taxon>eudicotyledons</taxon>
        <taxon>Gunneridae</taxon>
        <taxon>Pentapetalae</taxon>
        <taxon>Caryophyllales</taxon>
        <taxon>Caryophyllaceae</taxon>
        <taxon>Caryophylleae</taxon>
        <taxon>Saponaria</taxon>
    </lineage>
</organism>
<protein>
    <submittedName>
        <fullName evidence="1">Uncharacterized protein</fullName>
    </submittedName>
</protein>
<name>A0AAW1M3E9_SAPOF</name>
<gene>
    <name evidence="1" type="ORF">RND81_03G041200</name>
</gene>
<dbReference type="AlphaFoldDB" id="A0AAW1M3E9"/>
<proteinExistence type="predicted"/>
<evidence type="ECO:0000313" key="2">
    <source>
        <dbReference type="Proteomes" id="UP001443914"/>
    </source>
</evidence>
<evidence type="ECO:0000313" key="1">
    <source>
        <dbReference type="EMBL" id="KAK9740509.1"/>
    </source>
</evidence>
<keyword evidence="2" id="KW-1185">Reference proteome</keyword>
<accession>A0AAW1M3E9</accession>
<dbReference type="Proteomes" id="UP001443914">
    <property type="component" value="Unassembled WGS sequence"/>
</dbReference>
<comment type="caution">
    <text evidence="1">The sequence shown here is derived from an EMBL/GenBank/DDBJ whole genome shotgun (WGS) entry which is preliminary data.</text>
</comment>
<dbReference type="EMBL" id="JBDFQZ010000003">
    <property type="protein sequence ID" value="KAK9740509.1"/>
    <property type="molecule type" value="Genomic_DNA"/>
</dbReference>